<sequence length="203" mass="22643">MKAKWYVSTFIFIFTLLGVINYNQIPEANQEIVLQFTHLKVSENESDNAIAIIKKQLQTIGAENIKVEAQISGGLKITYYSETDAVSVKKILSETNALALENSTSDENPLQLPSNKKESTYNLDVFEIHKPDAESGFCGKCALEIKSDFNRFFISNIFIPNSGIVINTSELIEKEAFKFYSTVAIAIDNTSYKIPEVRAGPNS</sequence>
<dbReference type="EMBL" id="JBHTJI010000001">
    <property type="protein sequence ID" value="MFD0989651.1"/>
    <property type="molecule type" value="Genomic_DNA"/>
</dbReference>
<proteinExistence type="predicted"/>
<gene>
    <name evidence="1" type="ORF">ACFQ1R_06050</name>
</gene>
<reference evidence="2" key="1">
    <citation type="journal article" date="2019" name="Int. J. Syst. Evol. Microbiol.">
        <title>The Global Catalogue of Microorganisms (GCM) 10K type strain sequencing project: providing services to taxonomists for standard genome sequencing and annotation.</title>
        <authorList>
            <consortium name="The Broad Institute Genomics Platform"/>
            <consortium name="The Broad Institute Genome Sequencing Center for Infectious Disease"/>
            <person name="Wu L."/>
            <person name="Ma J."/>
        </authorList>
    </citation>
    <scope>NUCLEOTIDE SEQUENCE [LARGE SCALE GENOMIC DNA]</scope>
    <source>
        <strain evidence="2">CCUG 62414</strain>
    </source>
</reference>
<dbReference type="RefSeq" id="WP_379925231.1">
    <property type="nucleotide sequence ID" value="NZ_JBHTJI010000001.1"/>
</dbReference>
<name>A0ABW3JHV8_9FLAO</name>
<evidence type="ECO:0008006" key="3">
    <source>
        <dbReference type="Google" id="ProtNLM"/>
    </source>
</evidence>
<comment type="caution">
    <text evidence="1">The sequence shown here is derived from an EMBL/GenBank/DDBJ whole genome shotgun (WGS) entry which is preliminary data.</text>
</comment>
<dbReference type="Proteomes" id="UP001597061">
    <property type="component" value="Unassembled WGS sequence"/>
</dbReference>
<accession>A0ABW3JHV8</accession>
<evidence type="ECO:0000313" key="2">
    <source>
        <dbReference type="Proteomes" id="UP001597061"/>
    </source>
</evidence>
<organism evidence="1 2">
    <name type="scientific">Mariniflexile jejuense</name>
    <dbReference type="NCBI Taxonomy" id="1173582"/>
    <lineage>
        <taxon>Bacteria</taxon>
        <taxon>Pseudomonadati</taxon>
        <taxon>Bacteroidota</taxon>
        <taxon>Flavobacteriia</taxon>
        <taxon>Flavobacteriales</taxon>
        <taxon>Flavobacteriaceae</taxon>
        <taxon>Mariniflexile</taxon>
    </lineage>
</organism>
<protein>
    <recommendedName>
        <fullName evidence="3">HMA domain-containing protein</fullName>
    </recommendedName>
</protein>
<keyword evidence="2" id="KW-1185">Reference proteome</keyword>
<evidence type="ECO:0000313" key="1">
    <source>
        <dbReference type="EMBL" id="MFD0989651.1"/>
    </source>
</evidence>